<accession>A0A4Y2C7H8</accession>
<dbReference type="AlphaFoldDB" id="A0A4Y2C7H8"/>
<proteinExistence type="predicted"/>
<sequence length="98" mass="10926">MFDDCEKFKTIICCENIHVALHSHEKRYCACHLSAHVEHLRNEKAHELAKEAITSTEAAVLTVPFPEAVQNKISSSEHWPSGRGVGMMALMAAPHMKS</sequence>
<dbReference type="EMBL" id="BGPR01000155">
    <property type="protein sequence ID" value="GBM00323.1"/>
    <property type="molecule type" value="Genomic_DNA"/>
</dbReference>
<gene>
    <name evidence="1" type="ORF">AVEN_32662_1</name>
</gene>
<reference evidence="1 2" key="1">
    <citation type="journal article" date="2019" name="Sci. Rep.">
        <title>Orb-weaving spider Araneus ventricosus genome elucidates the spidroin gene catalogue.</title>
        <authorList>
            <person name="Kono N."/>
            <person name="Nakamura H."/>
            <person name="Ohtoshi R."/>
            <person name="Moran D.A.P."/>
            <person name="Shinohara A."/>
            <person name="Yoshida Y."/>
            <person name="Fujiwara M."/>
            <person name="Mori M."/>
            <person name="Tomita M."/>
            <person name="Arakawa K."/>
        </authorList>
    </citation>
    <scope>NUCLEOTIDE SEQUENCE [LARGE SCALE GENOMIC DNA]</scope>
</reference>
<organism evidence="1 2">
    <name type="scientific">Araneus ventricosus</name>
    <name type="common">Orbweaver spider</name>
    <name type="synonym">Epeira ventricosa</name>
    <dbReference type="NCBI Taxonomy" id="182803"/>
    <lineage>
        <taxon>Eukaryota</taxon>
        <taxon>Metazoa</taxon>
        <taxon>Ecdysozoa</taxon>
        <taxon>Arthropoda</taxon>
        <taxon>Chelicerata</taxon>
        <taxon>Arachnida</taxon>
        <taxon>Araneae</taxon>
        <taxon>Araneomorphae</taxon>
        <taxon>Entelegynae</taxon>
        <taxon>Araneoidea</taxon>
        <taxon>Araneidae</taxon>
        <taxon>Araneus</taxon>
    </lineage>
</organism>
<name>A0A4Y2C7H8_ARAVE</name>
<keyword evidence="2" id="KW-1185">Reference proteome</keyword>
<protein>
    <recommendedName>
        <fullName evidence="3">RNase H type-1 domain-containing protein</fullName>
    </recommendedName>
</protein>
<comment type="caution">
    <text evidence="1">The sequence shown here is derived from an EMBL/GenBank/DDBJ whole genome shotgun (WGS) entry which is preliminary data.</text>
</comment>
<evidence type="ECO:0000313" key="2">
    <source>
        <dbReference type="Proteomes" id="UP000499080"/>
    </source>
</evidence>
<dbReference type="OrthoDB" id="411823at2759"/>
<evidence type="ECO:0000313" key="1">
    <source>
        <dbReference type="EMBL" id="GBM00323.1"/>
    </source>
</evidence>
<dbReference type="Proteomes" id="UP000499080">
    <property type="component" value="Unassembled WGS sequence"/>
</dbReference>
<evidence type="ECO:0008006" key="3">
    <source>
        <dbReference type="Google" id="ProtNLM"/>
    </source>
</evidence>